<reference evidence="6" key="1">
    <citation type="submission" date="2016-10" db="EMBL/GenBank/DDBJ databases">
        <authorList>
            <person name="Varghese N."/>
            <person name="Submissions S."/>
        </authorList>
    </citation>
    <scope>NUCLEOTIDE SEQUENCE [LARGE SCALE GENOMIC DNA]</scope>
    <source>
        <strain evidence="6">CGMCC 1.10971</strain>
    </source>
</reference>
<dbReference type="Gene3D" id="3.30.70.270">
    <property type="match status" value="1"/>
</dbReference>
<protein>
    <submittedName>
        <fullName evidence="5">Diguanylate cyclase (GGDEF) domain-containing protein</fullName>
    </submittedName>
</protein>
<keyword evidence="2" id="KW-0472">Membrane</keyword>
<dbReference type="Pfam" id="PF00563">
    <property type="entry name" value="EAL"/>
    <property type="match status" value="1"/>
</dbReference>
<evidence type="ECO:0000313" key="6">
    <source>
        <dbReference type="Proteomes" id="UP000198623"/>
    </source>
</evidence>
<dbReference type="SMART" id="SM00267">
    <property type="entry name" value="GGDEF"/>
    <property type="match status" value="1"/>
</dbReference>
<feature type="transmembrane region" description="Helical" evidence="2">
    <location>
        <begin position="38"/>
        <end position="58"/>
    </location>
</feature>
<sequence length="635" mass="71456">MLEVQCATRLRLCKIQALMGFFFLLLFSGISYTNQSYLLASILFACSLSGTVIIYLLYRTTHIESAVHLLNINLFVLPLALLVTGGHEHTGMLWIYPLLAMNLFVNRFKTAVTLYGCFIIISSLLLFTPLSALLMVSYSFIESVRFEVTLFVLCIICLAVLHSKDRADEMIIQLHDEDLRKLAYYDALTGLPNRRNFRNNLTRLLKRADKEQKRVGLLYIDLDNFKQVNDNYGHEVGDDLLCRFSERLKEAVRPTDIVLNDKFDELARLGGDEFVVILNDINTPECAASVAERVLGIFKNGFETIESTHSVFASIGIAVFPEDAETPDELLHHADLAMYEAKQNGRNRYDFYTKSITQALRERRRIEEGLKVALELNLFSLLYMPLFKCSTLEIVGIEVLLRCPNLAVDAIGPDQFIPVAEKMGVIKEIDLWVIENSLSCFSDLQLIQGFDGRLCINISGVELHNEAFPGMVGALLEKYQVSPSSVELEITEAAFVQGDAQSVARLDQLKALGITLALDDFGTGHTAFAQLNNYPVDCLKIDASFVDDLFSEHAGRKKMVKIINNLGNLYDLRVVAEGVKTKRQLEYLQDIGCDWVQGYFLSCPLKHADLVDFIIKHKAEKNKTESDLVISKAAL</sequence>
<dbReference type="PANTHER" id="PTHR44757">
    <property type="entry name" value="DIGUANYLATE CYCLASE DGCP"/>
    <property type="match status" value="1"/>
</dbReference>
<dbReference type="STRING" id="1045558.SAMN05216175_11448"/>
<dbReference type="Gene3D" id="3.20.20.450">
    <property type="entry name" value="EAL domain"/>
    <property type="match status" value="1"/>
</dbReference>
<dbReference type="AlphaFoldDB" id="A0A1I2UU41"/>
<feature type="domain" description="GGDEF" evidence="4">
    <location>
        <begin position="213"/>
        <end position="354"/>
    </location>
</feature>
<evidence type="ECO:0000256" key="2">
    <source>
        <dbReference type="SAM" id="Phobius"/>
    </source>
</evidence>
<dbReference type="GO" id="GO:0003824">
    <property type="term" value="F:catalytic activity"/>
    <property type="evidence" value="ECO:0007669"/>
    <property type="project" value="UniProtKB-ARBA"/>
</dbReference>
<evidence type="ECO:0000259" key="3">
    <source>
        <dbReference type="PROSITE" id="PS50883"/>
    </source>
</evidence>
<dbReference type="PANTHER" id="PTHR44757:SF2">
    <property type="entry name" value="BIOFILM ARCHITECTURE MAINTENANCE PROTEIN MBAA"/>
    <property type="match status" value="1"/>
</dbReference>
<feature type="transmembrane region" description="Helical" evidence="2">
    <location>
        <begin position="65"/>
        <end position="83"/>
    </location>
</feature>
<dbReference type="NCBIfam" id="TIGR00254">
    <property type="entry name" value="GGDEF"/>
    <property type="match status" value="1"/>
</dbReference>
<dbReference type="PROSITE" id="PS50883">
    <property type="entry name" value="EAL"/>
    <property type="match status" value="1"/>
</dbReference>
<keyword evidence="2" id="KW-0812">Transmembrane</keyword>
<dbReference type="InterPro" id="IPR000160">
    <property type="entry name" value="GGDEF_dom"/>
</dbReference>
<dbReference type="SUPFAM" id="SSF55073">
    <property type="entry name" value="Nucleotide cyclase"/>
    <property type="match status" value="1"/>
</dbReference>
<dbReference type="InterPro" id="IPR029787">
    <property type="entry name" value="Nucleotide_cyclase"/>
</dbReference>
<dbReference type="InterPro" id="IPR035919">
    <property type="entry name" value="EAL_sf"/>
</dbReference>
<dbReference type="SMART" id="SM00052">
    <property type="entry name" value="EAL"/>
    <property type="match status" value="1"/>
</dbReference>
<dbReference type="PROSITE" id="PS50887">
    <property type="entry name" value="GGDEF"/>
    <property type="match status" value="1"/>
</dbReference>
<proteinExistence type="predicted"/>
<evidence type="ECO:0000313" key="5">
    <source>
        <dbReference type="EMBL" id="SFG80540.1"/>
    </source>
</evidence>
<feature type="domain" description="EAL" evidence="3">
    <location>
        <begin position="363"/>
        <end position="618"/>
    </location>
</feature>
<dbReference type="InterPro" id="IPR001633">
    <property type="entry name" value="EAL_dom"/>
</dbReference>
<dbReference type="EMBL" id="FOOU01000014">
    <property type="protein sequence ID" value="SFG80540.1"/>
    <property type="molecule type" value="Genomic_DNA"/>
</dbReference>
<dbReference type="CDD" id="cd01949">
    <property type="entry name" value="GGDEF"/>
    <property type="match status" value="1"/>
</dbReference>
<feature type="transmembrane region" description="Helical" evidence="2">
    <location>
        <begin position="144"/>
        <end position="161"/>
    </location>
</feature>
<organism evidence="5 6">
    <name type="scientific">Neptunomonas qingdaonensis</name>
    <dbReference type="NCBI Taxonomy" id="1045558"/>
    <lineage>
        <taxon>Bacteria</taxon>
        <taxon>Pseudomonadati</taxon>
        <taxon>Pseudomonadota</taxon>
        <taxon>Gammaproteobacteria</taxon>
        <taxon>Oceanospirillales</taxon>
        <taxon>Oceanospirillaceae</taxon>
        <taxon>Neptunomonas</taxon>
    </lineage>
</organism>
<keyword evidence="6" id="KW-1185">Reference proteome</keyword>
<dbReference type="SUPFAM" id="SSF141868">
    <property type="entry name" value="EAL domain-like"/>
    <property type="match status" value="1"/>
</dbReference>
<comment type="cofactor">
    <cofactor evidence="1">
        <name>Mg(2+)</name>
        <dbReference type="ChEBI" id="CHEBI:18420"/>
    </cofactor>
</comment>
<evidence type="ECO:0000259" key="4">
    <source>
        <dbReference type="PROSITE" id="PS50887"/>
    </source>
</evidence>
<dbReference type="Pfam" id="PF00990">
    <property type="entry name" value="GGDEF"/>
    <property type="match status" value="1"/>
</dbReference>
<dbReference type="FunFam" id="3.30.70.270:FF:000001">
    <property type="entry name" value="Diguanylate cyclase domain protein"/>
    <property type="match status" value="1"/>
</dbReference>
<feature type="transmembrane region" description="Helical" evidence="2">
    <location>
        <begin position="112"/>
        <end position="138"/>
    </location>
</feature>
<accession>A0A1I2UU41</accession>
<dbReference type="Proteomes" id="UP000198623">
    <property type="component" value="Unassembled WGS sequence"/>
</dbReference>
<dbReference type="CDD" id="cd01948">
    <property type="entry name" value="EAL"/>
    <property type="match status" value="1"/>
</dbReference>
<dbReference type="InterPro" id="IPR043128">
    <property type="entry name" value="Rev_trsase/Diguanyl_cyclase"/>
</dbReference>
<keyword evidence="2" id="KW-1133">Transmembrane helix</keyword>
<evidence type="ECO:0000256" key="1">
    <source>
        <dbReference type="ARBA" id="ARBA00001946"/>
    </source>
</evidence>
<gene>
    <name evidence="5" type="ORF">SAMN05216175_11448</name>
</gene>
<feature type="transmembrane region" description="Helical" evidence="2">
    <location>
        <begin position="12"/>
        <end position="32"/>
    </location>
</feature>
<dbReference type="InterPro" id="IPR052155">
    <property type="entry name" value="Biofilm_reg_signaling"/>
</dbReference>
<name>A0A1I2UU41_9GAMM</name>